<organism evidence="2 3">
    <name type="scientific">Solibacillus kalamii</name>
    <dbReference type="NCBI Taxonomy" id="1748298"/>
    <lineage>
        <taxon>Bacteria</taxon>
        <taxon>Bacillati</taxon>
        <taxon>Bacillota</taxon>
        <taxon>Bacilli</taxon>
        <taxon>Bacillales</taxon>
        <taxon>Caryophanaceae</taxon>
        <taxon>Solibacillus</taxon>
    </lineage>
</organism>
<name>A0ABX3ZKM1_9BACL</name>
<dbReference type="RefSeq" id="WP_087615298.1">
    <property type="nucleotide sequence ID" value="NZ_JAFBEY010000002.1"/>
</dbReference>
<gene>
    <name evidence="2" type="ORF">CBM15_00130</name>
</gene>
<keyword evidence="3" id="KW-1185">Reference proteome</keyword>
<reference evidence="2 3" key="1">
    <citation type="journal article" date="2017" name="Int. J. Syst. Evol. Microbiol.">
        <title>Solibacillus kalamii sp. nov., isolated from a high-efficiency particulate arrestance filter system used in the International Space Station.</title>
        <authorList>
            <person name="Checinska Sielaff A."/>
            <person name="Kumar R.M."/>
            <person name="Pal D."/>
            <person name="Mayilraj S."/>
            <person name="Venkateswaran K."/>
        </authorList>
    </citation>
    <scope>NUCLEOTIDE SEQUENCE [LARGE SCALE GENOMIC DNA]</scope>
    <source>
        <strain evidence="2 3">ISSFR-015</strain>
    </source>
</reference>
<feature type="compositionally biased region" description="Basic and acidic residues" evidence="1">
    <location>
        <begin position="131"/>
        <end position="160"/>
    </location>
</feature>
<dbReference type="Proteomes" id="UP000196594">
    <property type="component" value="Unassembled WGS sequence"/>
</dbReference>
<dbReference type="EMBL" id="NHNT01000001">
    <property type="protein sequence ID" value="OUZ40300.1"/>
    <property type="molecule type" value="Genomic_DNA"/>
</dbReference>
<evidence type="ECO:0008006" key="4">
    <source>
        <dbReference type="Google" id="ProtNLM"/>
    </source>
</evidence>
<comment type="caution">
    <text evidence="2">The sequence shown here is derived from an EMBL/GenBank/DDBJ whole genome shotgun (WGS) entry which is preliminary data.</text>
</comment>
<dbReference type="Pfam" id="PF14181">
    <property type="entry name" value="YqfQ"/>
    <property type="match status" value="1"/>
</dbReference>
<accession>A0ABX3ZKM1</accession>
<feature type="region of interest" description="Disordered" evidence="1">
    <location>
        <begin position="119"/>
        <end position="174"/>
    </location>
</feature>
<evidence type="ECO:0000256" key="1">
    <source>
        <dbReference type="SAM" id="MobiDB-lite"/>
    </source>
</evidence>
<proteinExistence type="predicted"/>
<sequence length="174" mass="19361">MRPPYYFPPQGMMNQMPVAPRFPMYAPYMMRGPSPGGGPIPGIGAIPGAGQFMNQMPIPPQAAVQGAAGAPKLEGFLSGANSLFSNAQKFTPYIQQAAPMFKNLPALWRLYKGFKETSDPLESSTVSMPQERPRERERVRERGNPRGNRREQEPVEEKITTKPSLPKIFQPPFE</sequence>
<evidence type="ECO:0000313" key="3">
    <source>
        <dbReference type="Proteomes" id="UP000196594"/>
    </source>
</evidence>
<dbReference type="InterPro" id="IPR025571">
    <property type="entry name" value="YqfQ"/>
</dbReference>
<protein>
    <recommendedName>
        <fullName evidence="4">4-hydroxy-3-methylbut-2-enyl diphosphate reductase</fullName>
    </recommendedName>
</protein>
<evidence type="ECO:0000313" key="2">
    <source>
        <dbReference type="EMBL" id="OUZ40300.1"/>
    </source>
</evidence>